<evidence type="ECO:0000313" key="2">
    <source>
        <dbReference type="EMBL" id="SVE41219.1"/>
    </source>
</evidence>
<accession>A0A383DA79</accession>
<dbReference type="AlphaFoldDB" id="A0A383DA79"/>
<feature type="non-terminal residue" evidence="2">
    <location>
        <position position="28"/>
    </location>
</feature>
<protein>
    <submittedName>
        <fullName evidence="2">Uncharacterized protein</fullName>
    </submittedName>
</protein>
<dbReference type="EMBL" id="UINC01215507">
    <property type="protein sequence ID" value="SVE41219.1"/>
    <property type="molecule type" value="Genomic_DNA"/>
</dbReference>
<organism evidence="2">
    <name type="scientific">marine metagenome</name>
    <dbReference type="NCBI Taxonomy" id="408172"/>
    <lineage>
        <taxon>unclassified sequences</taxon>
        <taxon>metagenomes</taxon>
        <taxon>ecological metagenomes</taxon>
    </lineage>
</organism>
<reference evidence="2" key="1">
    <citation type="submission" date="2018-05" db="EMBL/GenBank/DDBJ databases">
        <authorList>
            <person name="Lanie J.A."/>
            <person name="Ng W.-L."/>
            <person name="Kazmierczak K.M."/>
            <person name="Andrzejewski T.M."/>
            <person name="Davidsen T.M."/>
            <person name="Wayne K.J."/>
            <person name="Tettelin H."/>
            <person name="Glass J.I."/>
            <person name="Rusch D."/>
            <person name="Podicherti R."/>
            <person name="Tsui H.-C.T."/>
            <person name="Winkler M.E."/>
        </authorList>
    </citation>
    <scope>NUCLEOTIDE SEQUENCE</scope>
</reference>
<feature type="region of interest" description="Disordered" evidence="1">
    <location>
        <begin position="1"/>
        <end position="28"/>
    </location>
</feature>
<evidence type="ECO:0000256" key="1">
    <source>
        <dbReference type="SAM" id="MobiDB-lite"/>
    </source>
</evidence>
<sequence>MRPTEPPFLTRTKIRSSPSSQVPHLLKA</sequence>
<gene>
    <name evidence="2" type="ORF">METZ01_LOCUS494073</name>
</gene>
<proteinExistence type="predicted"/>
<name>A0A383DA79_9ZZZZ</name>